<evidence type="ECO:0000256" key="5">
    <source>
        <dbReference type="ARBA" id="ARBA00013213"/>
    </source>
</evidence>
<feature type="domain" description="Aspartate/homoserine dehydrogenase NAD-binding" evidence="21">
    <location>
        <begin position="9"/>
        <end position="130"/>
    </location>
</feature>
<comment type="similarity">
    <text evidence="4 19">Belongs to the homoserine dehydrogenase family.</text>
</comment>
<dbReference type="EC" id="1.1.1.3" evidence="5 18"/>
<reference evidence="22 23" key="1">
    <citation type="submission" date="2020-02" db="EMBL/GenBank/DDBJ databases">
        <title>Draft genome sequence of Lactococcus sp. Hs20B0-1.</title>
        <authorList>
            <person name="Noda S."/>
            <person name="Yuki M."/>
            <person name="Ohkuma M."/>
        </authorList>
    </citation>
    <scope>NUCLEOTIDE SEQUENCE [LARGE SCALE GENOMIC DNA]</scope>
    <source>
        <strain evidence="22 23">Hs20B0-1</strain>
    </source>
</reference>
<evidence type="ECO:0000256" key="8">
    <source>
        <dbReference type="ARBA" id="ARBA00022697"/>
    </source>
</evidence>
<feature type="domain" description="Homoserine dehydrogenase catalytic" evidence="20">
    <location>
        <begin position="138"/>
        <end position="316"/>
    </location>
</feature>
<dbReference type="FunFam" id="3.40.50.720:FF:000062">
    <property type="entry name" value="Homoserine dehydrogenase"/>
    <property type="match status" value="1"/>
</dbReference>
<comment type="pathway">
    <text evidence="2 18">Amino-acid biosynthesis; L-threonine biosynthesis; L-threonine from L-aspartate: step 3/5.</text>
</comment>
<evidence type="ECO:0000256" key="4">
    <source>
        <dbReference type="ARBA" id="ARBA00006753"/>
    </source>
</evidence>
<evidence type="ECO:0000256" key="2">
    <source>
        <dbReference type="ARBA" id="ARBA00005056"/>
    </source>
</evidence>
<comment type="catalytic activity">
    <reaction evidence="15">
        <text>L-homoserine + NADP(+) = L-aspartate 4-semialdehyde + NADPH + H(+)</text>
        <dbReference type="Rhea" id="RHEA:15761"/>
        <dbReference type="ChEBI" id="CHEBI:15378"/>
        <dbReference type="ChEBI" id="CHEBI:57476"/>
        <dbReference type="ChEBI" id="CHEBI:57783"/>
        <dbReference type="ChEBI" id="CHEBI:58349"/>
        <dbReference type="ChEBI" id="CHEBI:537519"/>
        <dbReference type="EC" id="1.1.1.3"/>
    </reaction>
    <physiologicalReaction direction="right-to-left" evidence="15">
        <dbReference type="Rhea" id="RHEA:15763"/>
    </physiologicalReaction>
</comment>
<evidence type="ECO:0000259" key="21">
    <source>
        <dbReference type="Pfam" id="PF03447"/>
    </source>
</evidence>
<dbReference type="RefSeq" id="WP_172355261.1">
    <property type="nucleotide sequence ID" value="NZ_BLLH01000002.1"/>
</dbReference>
<evidence type="ECO:0000256" key="3">
    <source>
        <dbReference type="ARBA" id="ARBA00005062"/>
    </source>
</evidence>
<dbReference type="PROSITE" id="PS01042">
    <property type="entry name" value="HOMOSER_DHGENASE"/>
    <property type="match status" value="1"/>
</dbReference>
<dbReference type="FunFam" id="3.30.360.10:FF:000005">
    <property type="entry name" value="Homoserine dehydrogenase"/>
    <property type="match status" value="1"/>
</dbReference>
<name>A0A6A0B6Y3_9LACT</name>
<comment type="caution">
    <text evidence="22">The sequence shown here is derived from an EMBL/GenBank/DDBJ whole genome shotgun (WGS) entry which is preliminary data.</text>
</comment>
<gene>
    <name evidence="22" type="primary">hom</name>
    <name evidence="22" type="ORF">Hs20B_04620</name>
</gene>
<evidence type="ECO:0000259" key="20">
    <source>
        <dbReference type="Pfam" id="PF00742"/>
    </source>
</evidence>
<dbReference type="Pfam" id="PF03447">
    <property type="entry name" value="NAD_binding_3"/>
    <property type="match status" value="1"/>
</dbReference>
<evidence type="ECO:0000256" key="11">
    <source>
        <dbReference type="ARBA" id="ARBA00023002"/>
    </source>
</evidence>
<comment type="cofactor">
    <cofactor evidence="1">
        <name>a metal cation</name>
        <dbReference type="ChEBI" id="CHEBI:25213"/>
    </cofactor>
</comment>
<evidence type="ECO:0000256" key="6">
    <source>
        <dbReference type="ARBA" id="ARBA00013376"/>
    </source>
</evidence>
<dbReference type="UniPathway" id="UPA00051">
    <property type="reaction ID" value="UER00465"/>
</dbReference>
<feature type="binding site" evidence="17">
    <location>
        <position position="106"/>
    </location>
    <ligand>
        <name>NADPH</name>
        <dbReference type="ChEBI" id="CHEBI:57783"/>
    </ligand>
</feature>
<dbReference type="GO" id="GO:0046872">
    <property type="term" value="F:metal ion binding"/>
    <property type="evidence" value="ECO:0007669"/>
    <property type="project" value="UniProtKB-KW"/>
</dbReference>
<dbReference type="SUPFAM" id="SSF55347">
    <property type="entry name" value="Glyceraldehyde-3-phosphate dehydrogenase-like, C-terminal domain"/>
    <property type="match status" value="1"/>
</dbReference>
<dbReference type="Gene3D" id="3.30.360.10">
    <property type="entry name" value="Dihydrodipicolinate Reductase, domain 2"/>
    <property type="match status" value="1"/>
</dbReference>
<comment type="pathway">
    <text evidence="3 18">Amino-acid biosynthesis; L-methionine biosynthesis via de novo pathway; L-homoserine from L-aspartate: step 3/3.</text>
</comment>
<dbReference type="NCBIfam" id="NF004976">
    <property type="entry name" value="PRK06349.1"/>
    <property type="match status" value="1"/>
</dbReference>
<dbReference type="SUPFAM" id="SSF51735">
    <property type="entry name" value="NAD(P)-binding Rossmann-fold domains"/>
    <property type="match status" value="1"/>
</dbReference>
<dbReference type="PANTHER" id="PTHR43331:SF1">
    <property type="entry name" value="HOMOSERINE DEHYDROGENASE"/>
    <property type="match status" value="1"/>
</dbReference>
<evidence type="ECO:0000313" key="23">
    <source>
        <dbReference type="Proteomes" id="UP000475928"/>
    </source>
</evidence>
<dbReference type="InterPro" id="IPR019811">
    <property type="entry name" value="HDH_CS"/>
</dbReference>
<dbReference type="Proteomes" id="UP000475928">
    <property type="component" value="Unassembled WGS sequence"/>
</dbReference>
<dbReference type="AlphaFoldDB" id="A0A6A0B6Y3"/>
<evidence type="ECO:0000256" key="1">
    <source>
        <dbReference type="ARBA" id="ARBA00001920"/>
    </source>
</evidence>
<dbReference type="Pfam" id="PF00742">
    <property type="entry name" value="Homoserine_dh"/>
    <property type="match status" value="1"/>
</dbReference>
<keyword evidence="12" id="KW-0520">NAD</keyword>
<dbReference type="InterPro" id="IPR016204">
    <property type="entry name" value="HDH"/>
</dbReference>
<evidence type="ECO:0000256" key="7">
    <source>
        <dbReference type="ARBA" id="ARBA00022605"/>
    </source>
</evidence>
<dbReference type="GO" id="GO:0009086">
    <property type="term" value="P:methionine biosynthetic process"/>
    <property type="evidence" value="ECO:0007669"/>
    <property type="project" value="UniProtKB-KW"/>
</dbReference>
<dbReference type="GO" id="GO:0050661">
    <property type="term" value="F:NADP binding"/>
    <property type="evidence" value="ECO:0007669"/>
    <property type="project" value="InterPro"/>
</dbReference>
<feature type="binding site" evidence="17">
    <location>
        <position position="191"/>
    </location>
    <ligand>
        <name>L-homoserine</name>
        <dbReference type="ChEBI" id="CHEBI:57476"/>
    </ligand>
</feature>
<evidence type="ECO:0000256" key="10">
    <source>
        <dbReference type="ARBA" id="ARBA00022857"/>
    </source>
</evidence>
<evidence type="ECO:0000256" key="14">
    <source>
        <dbReference type="ARBA" id="ARBA00023167"/>
    </source>
</evidence>
<evidence type="ECO:0000256" key="16">
    <source>
        <dbReference type="PIRSR" id="PIRSR000098-1"/>
    </source>
</evidence>
<dbReference type="EMBL" id="BLLH01000002">
    <property type="protein sequence ID" value="GFH40064.1"/>
    <property type="molecule type" value="Genomic_DNA"/>
</dbReference>
<protein>
    <recommendedName>
        <fullName evidence="6 18">Homoserine dehydrogenase</fullName>
        <ecNumber evidence="5 18">1.1.1.3</ecNumber>
    </recommendedName>
</protein>
<dbReference type="GO" id="GO:0009088">
    <property type="term" value="P:threonine biosynthetic process"/>
    <property type="evidence" value="ECO:0007669"/>
    <property type="project" value="UniProtKB-UniPathway"/>
</dbReference>
<dbReference type="GO" id="GO:0004412">
    <property type="term" value="F:homoserine dehydrogenase activity"/>
    <property type="evidence" value="ECO:0007669"/>
    <property type="project" value="UniProtKB-EC"/>
</dbReference>
<feature type="active site" description="Proton donor" evidence="16">
    <location>
        <position position="206"/>
    </location>
</feature>
<keyword evidence="7 18" id="KW-0028">Amino-acid biosynthesis</keyword>
<dbReference type="PIRSF" id="PIRSF000098">
    <property type="entry name" value="Homoser_dehydrog"/>
    <property type="match status" value="1"/>
</dbReference>
<keyword evidence="10 17" id="KW-0521">NADP</keyword>
<evidence type="ECO:0000256" key="13">
    <source>
        <dbReference type="ARBA" id="ARBA00023053"/>
    </source>
</evidence>
<sequence>MTIKIALLGFGTVASGVPFLLRENAEKITTAAGSNIEIAKVLVRDDAEKNSLIEKGHQYNFVTSIDDILTDSDIDIVIELMGRIEPAKTFITQALQAKKHVVTANKDLLALHGAELLAIAAENDVALYYEAAVAGGIPILRTLVNSYQSDKITKILGVVNGTSNFMMTKMVDEGWTYDEALAEASRLGYAESDPTNDVDGIDAAYKMVLLSQFAFGMTINFDDVRHEGIRNITPEDVDLAQKLGFVIKLVGEIVERKSGIYAEVVPTFLPIEHQLATVNGVMNAVFVESIGIGEAMFYGPGAGQKPTATSVVADIIALSQGINKGEKLLPFNTFTRDTVYAQKEDLLDKYYFAIETEDKAGQLLLLAELFNAEKASFEQVFQENIDENRASIAIISHKMDLNQFDSLVEKIAALPGFTLRNTIKVI</sequence>
<keyword evidence="11 18" id="KW-0560">Oxidoreductase</keyword>
<evidence type="ECO:0000256" key="19">
    <source>
        <dbReference type="RuleBase" id="RU004171"/>
    </source>
</evidence>
<evidence type="ECO:0000256" key="12">
    <source>
        <dbReference type="ARBA" id="ARBA00023027"/>
    </source>
</evidence>
<dbReference type="InterPro" id="IPR001342">
    <property type="entry name" value="HDH_cat"/>
</dbReference>
<dbReference type="Gene3D" id="3.40.50.720">
    <property type="entry name" value="NAD(P)-binding Rossmann-like Domain"/>
    <property type="match status" value="1"/>
</dbReference>
<keyword evidence="23" id="KW-1185">Reference proteome</keyword>
<dbReference type="InterPro" id="IPR036291">
    <property type="entry name" value="NAD(P)-bd_dom_sf"/>
</dbReference>
<evidence type="ECO:0000256" key="15">
    <source>
        <dbReference type="ARBA" id="ARBA00048841"/>
    </source>
</evidence>
<organism evidence="22 23">
    <name type="scientific">Pseudolactococcus insecticola</name>
    <dbReference type="NCBI Taxonomy" id="2709158"/>
    <lineage>
        <taxon>Bacteria</taxon>
        <taxon>Bacillati</taxon>
        <taxon>Bacillota</taxon>
        <taxon>Bacilli</taxon>
        <taxon>Lactobacillales</taxon>
        <taxon>Streptococcaceae</taxon>
        <taxon>Pseudolactococcus</taxon>
    </lineage>
</organism>
<keyword evidence="8 18" id="KW-0791">Threonine biosynthesis</keyword>
<dbReference type="PANTHER" id="PTHR43331">
    <property type="entry name" value="HOMOSERINE DEHYDROGENASE"/>
    <property type="match status" value="1"/>
</dbReference>
<dbReference type="InterPro" id="IPR005106">
    <property type="entry name" value="Asp/hSer_DH_NAD-bd"/>
</dbReference>
<evidence type="ECO:0000256" key="9">
    <source>
        <dbReference type="ARBA" id="ARBA00022723"/>
    </source>
</evidence>
<dbReference type="UniPathway" id="UPA00050">
    <property type="reaction ID" value="UER00063"/>
</dbReference>
<proteinExistence type="inferred from homology"/>
<evidence type="ECO:0000313" key="22">
    <source>
        <dbReference type="EMBL" id="GFH40064.1"/>
    </source>
</evidence>
<evidence type="ECO:0000256" key="18">
    <source>
        <dbReference type="RuleBase" id="RU000579"/>
    </source>
</evidence>
<keyword evidence="13" id="KW-0915">Sodium</keyword>
<evidence type="ECO:0000256" key="17">
    <source>
        <dbReference type="PIRSR" id="PIRSR000098-2"/>
    </source>
</evidence>
<keyword evidence="9" id="KW-0479">Metal-binding</keyword>
<accession>A0A6A0B6Y3</accession>
<dbReference type="Gene3D" id="3.30.70.260">
    <property type="match status" value="1"/>
</dbReference>
<keyword evidence="14 18" id="KW-0486">Methionine biosynthesis</keyword>